<keyword evidence="2 6" id="KW-0378">Hydrolase</keyword>
<dbReference type="SMART" id="SM00228">
    <property type="entry name" value="PDZ"/>
    <property type="match status" value="1"/>
</dbReference>
<dbReference type="Pfam" id="PF13180">
    <property type="entry name" value="PDZ_2"/>
    <property type="match status" value="1"/>
</dbReference>
<evidence type="ECO:0000256" key="4">
    <source>
        <dbReference type="SAM" id="SignalP"/>
    </source>
</evidence>
<dbReference type="PANTHER" id="PTHR43343:SF3">
    <property type="entry name" value="PROTEASE DO-LIKE 8, CHLOROPLASTIC"/>
    <property type="match status" value="1"/>
</dbReference>
<dbReference type="EMBL" id="JBHSIS010000009">
    <property type="protein sequence ID" value="MFC4855788.1"/>
    <property type="molecule type" value="Genomic_DNA"/>
</dbReference>
<feature type="chain" id="PRO_5046949983" evidence="4">
    <location>
        <begin position="30"/>
        <end position="343"/>
    </location>
</feature>
<dbReference type="InterPro" id="IPR001478">
    <property type="entry name" value="PDZ"/>
</dbReference>
<evidence type="ECO:0000313" key="6">
    <source>
        <dbReference type="EMBL" id="MFC4855788.1"/>
    </source>
</evidence>
<evidence type="ECO:0000256" key="2">
    <source>
        <dbReference type="ARBA" id="ARBA00022801"/>
    </source>
</evidence>
<dbReference type="Gene3D" id="2.30.42.10">
    <property type="match status" value="1"/>
</dbReference>
<dbReference type="SUPFAM" id="SSF50156">
    <property type="entry name" value="PDZ domain-like"/>
    <property type="match status" value="1"/>
</dbReference>
<dbReference type="GO" id="GO:0008233">
    <property type="term" value="F:peptidase activity"/>
    <property type="evidence" value="ECO:0007669"/>
    <property type="project" value="UniProtKB-KW"/>
</dbReference>
<keyword evidence="7" id="KW-1185">Reference proteome</keyword>
<dbReference type="InterPro" id="IPR036034">
    <property type="entry name" value="PDZ_sf"/>
</dbReference>
<feature type="region of interest" description="Disordered" evidence="3">
    <location>
        <begin position="24"/>
        <end position="48"/>
    </location>
</feature>
<dbReference type="InterPro" id="IPR009003">
    <property type="entry name" value="Peptidase_S1_PA"/>
</dbReference>
<accession>A0ABV9S2A9</accession>
<dbReference type="PRINTS" id="PR00834">
    <property type="entry name" value="PROTEASES2C"/>
</dbReference>
<proteinExistence type="predicted"/>
<dbReference type="Pfam" id="PF13365">
    <property type="entry name" value="Trypsin_2"/>
    <property type="match status" value="1"/>
</dbReference>
<dbReference type="EC" id="3.4.21.-" evidence="6"/>
<sequence>MSTTTARTAVPALTAALALTLTGCTTGDAGTTRTQTQTNTRTTGTEDRPGHADVVARLAPSVVTIQTGNGLGSGVVLREDVVVSNAHVVGEAREVTVVYADGERSPGTVLATDTVTDLAVVRTERGDLPVPEYRTGLPRPGEIALAIGSPLGFENTVTAGIVSGLHRDIPGSAATTRSLVDLIQTDAPISPGNSGGALLDEQGRVIGVNEAYLPPETGAVSLGFAVPAATVLDVAEQLIADGEAEHPYLGVSLRGLTPAIRDTLGIQADHGAVVTAVDENGPAAAAGVRAGDVVTGFDDAEVRTVEDLLTALRGTEPGATVTLAVLRDGDRLEHTVDVTARTS</sequence>
<comment type="caution">
    <text evidence="6">The sequence shown here is derived from an EMBL/GenBank/DDBJ whole genome shotgun (WGS) entry which is preliminary data.</text>
</comment>
<dbReference type="GO" id="GO:0006508">
    <property type="term" value="P:proteolysis"/>
    <property type="evidence" value="ECO:0007669"/>
    <property type="project" value="UniProtKB-KW"/>
</dbReference>
<evidence type="ECO:0000259" key="5">
    <source>
        <dbReference type="PROSITE" id="PS50106"/>
    </source>
</evidence>
<dbReference type="SUPFAM" id="SSF50494">
    <property type="entry name" value="Trypsin-like serine proteases"/>
    <property type="match status" value="1"/>
</dbReference>
<dbReference type="InterPro" id="IPR001940">
    <property type="entry name" value="Peptidase_S1C"/>
</dbReference>
<dbReference type="RefSeq" id="WP_378057757.1">
    <property type="nucleotide sequence ID" value="NZ_JBHSIS010000009.1"/>
</dbReference>
<dbReference type="PROSITE" id="PS50106">
    <property type="entry name" value="PDZ"/>
    <property type="match status" value="1"/>
</dbReference>
<dbReference type="Gene3D" id="2.40.10.120">
    <property type="match status" value="1"/>
</dbReference>
<evidence type="ECO:0000313" key="7">
    <source>
        <dbReference type="Proteomes" id="UP001595859"/>
    </source>
</evidence>
<keyword evidence="4" id="KW-0732">Signal</keyword>
<protein>
    <submittedName>
        <fullName evidence="6">S1C family serine protease</fullName>
        <ecNumber evidence="6">3.4.21.-</ecNumber>
    </submittedName>
</protein>
<evidence type="ECO:0000256" key="1">
    <source>
        <dbReference type="ARBA" id="ARBA00022670"/>
    </source>
</evidence>
<dbReference type="Proteomes" id="UP001595859">
    <property type="component" value="Unassembled WGS sequence"/>
</dbReference>
<feature type="domain" description="PDZ" evidence="5">
    <location>
        <begin position="233"/>
        <end position="327"/>
    </location>
</feature>
<keyword evidence="1 6" id="KW-0645">Protease</keyword>
<organism evidence="6 7">
    <name type="scientific">Actinophytocola glycyrrhizae</name>
    <dbReference type="NCBI Taxonomy" id="2044873"/>
    <lineage>
        <taxon>Bacteria</taxon>
        <taxon>Bacillati</taxon>
        <taxon>Actinomycetota</taxon>
        <taxon>Actinomycetes</taxon>
        <taxon>Pseudonocardiales</taxon>
        <taxon>Pseudonocardiaceae</taxon>
    </lineage>
</organism>
<name>A0ABV9S2A9_9PSEU</name>
<dbReference type="InterPro" id="IPR051201">
    <property type="entry name" value="Chloro_Bact_Ser_Proteases"/>
</dbReference>
<dbReference type="PANTHER" id="PTHR43343">
    <property type="entry name" value="PEPTIDASE S12"/>
    <property type="match status" value="1"/>
</dbReference>
<evidence type="ECO:0000256" key="3">
    <source>
        <dbReference type="SAM" id="MobiDB-lite"/>
    </source>
</evidence>
<gene>
    <name evidence="6" type="ORF">ACFPCV_19940</name>
</gene>
<reference evidence="7" key="1">
    <citation type="journal article" date="2019" name="Int. J. Syst. Evol. Microbiol.">
        <title>The Global Catalogue of Microorganisms (GCM) 10K type strain sequencing project: providing services to taxonomists for standard genome sequencing and annotation.</title>
        <authorList>
            <consortium name="The Broad Institute Genomics Platform"/>
            <consortium name="The Broad Institute Genome Sequencing Center for Infectious Disease"/>
            <person name="Wu L."/>
            <person name="Ma J."/>
        </authorList>
    </citation>
    <scope>NUCLEOTIDE SEQUENCE [LARGE SCALE GENOMIC DNA]</scope>
    <source>
        <strain evidence="7">ZS-22-S1</strain>
    </source>
</reference>
<feature type="signal peptide" evidence="4">
    <location>
        <begin position="1"/>
        <end position="29"/>
    </location>
</feature>
<feature type="compositionally biased region" description="Low complexity" evidence="3">
    <location>
        <begin position="24"/>
        <end position="43"/>
    </location>
</feature>
<dbReference type="PROSITE" id="PS51257">
    <property type="entry name" value="PROKAR_LIPOPROTEIN"/>
    <property type="match status" value="1"/>
</dbReference>